<dbReference type="InParanoid" id="A0A0H2S119"/>
<name>A0A0H2S119_9AGAM</name>
<dbReference type="OrthoDB" id="548474at2759"/>
<evidence type="ECO:0000313" key="2">
    <source>
        <dbReference type="EMBL" id="KLO18030.1"/>
    </source>
</evidence>
<dbReference type="PANTHER" id="PTHR40422:SF1">
    <property type="entry name" value="TRANSLATION MACHINERY-ASSOCIATED PROTEIN 17"/>
    <property type="match status" value="1"/>
</dbReference>
<dbReference type="GO" id="GO:0030674">
    <property type="term" value="F:protein-macromolecule adaptor activity"/>
    <property type="evidence" value="ECO:0007669"/>
    <property type="project" value="TreeGrafter"/>
</dbReference>
<gene>
    <name evidence="2" type="ORF">SCHPADRAFT_134227</name>
</gene>
<evidence type="ECO:0000313" key="3">
    <source>
        <dbReference type="Proteomes" id="UP000053477"/>
    </source>
</evidence>
<feature type="region of interest" description="Disordered" evidence="1">
    <location>
        <begin position="114"/>
        <end position="169"/>
    </location>
</feature>
<protein>
    <submittedName>
        <fullName evidence="2">Uncharacterized protein</fullName>
    </submittedName>
</protein>
<dbReference type="InterPro" id="IPR038966">
    <property type="entry name" value="TMA17"/>
</dbReference>
<dbReference type="Proteomes" id="UP000053477">
    <property type="component" value="Unassembled WGS sequence"/>
</dbReference>
<keyword evidence="3" id="KW-1185">Reference proteome</keyword>
<dbReference type="STRING" id="27342.A0A0H2S119"/>
<feature type="compositionally biased region" description="Polar residues" evidence="1">
    <location>
        <begin position="114"/>
        <end position="139"/>
    </location>
</feature>
<proteinExistence type="predicted"/>
<reference evidence="2 3" key="1">
    <citation type="submission" date="2015-04" db="EMBL/GenBank/DDBJ databases">
        <title>Complete genome sequence of Schizopora paradoxa KUC8140, a cosmopolitan wood degrader in East Asia.</title>
        <authorList>
            <consortium name="DOE Joint Genome Institute"/>
            <person name="Min B."/>
            <person name="Park H."/>
            <person name="Jang Y."/>
            <person name="Kim J.-J."/>
            <person name="Kim K.H."/>
            <person name="Pangilinan J."/>
            <person name="Lipzen A."/>
            <person name="Riley R."/>
            <person name="Grigoriev I.V."/>
            <person name="Spatafora J.W."/>
            <person name="Choi I.-G."/>
        </authorList>
    </citation>
    <scope>NUCLEOTIDE SEQUENCE [LARGE SCALE GENOMIC DNA]</scope>
    <source>
        <strain evidence="2 3">KUC8140</strain>
    </source>
</reference>
<organism evidence="2 3">
    <name type="scientific">Schizopora paradoxa</name>
    <dbReference type="NCBI Taxonomy" id="27342"/>
    <lineage>
        <taxon>Eukaryota</taxon>
        <taxon>Fungi</taxon>
        <taxon>Dikarya</taxon>
        <taxon>Basidiomycota</taxon>
        <taxon>Agaricomycotina</taxon>
        <taxon>Agaricomycetes</taxon>
        <taxon>Hymenochaetales</taxon>
        <taxon>Schizoporaceae</taxon>
        <taxon>Schizopora</taxon>
    </lineage>
</organism>
<dbReference type="AlphaFoldDB" id="A0A0H2S119"/>
<accession>A0A0H2S119</accession>
<sequence length="169" mass="18880">MDYKPKYKQPFQFSEILLLDIPTLAQGELLNLCLLKSQRTNQNLISEVAKVELSIHHLKRTQDELRAYIQSDDSESPDRELETALEENDVAIAAQEERVSMLRLALQSKGVNLPRSSHALSDSQEQASETLPSQISALNNDDAPNEQGQSTQDETVVRDDADSAEGVFL</sequence>
<dbReference type="PANTHER" id="PTHR40422">
    <property type="entry name" value="TRANSLATION MACHINERY-ASSOCIATED PROTEIN 17"/>
    <property type="match status" value="1"/>
</dbReference>
<evidence type="ECO:0000256" key="1">
    <source>
        <dbReference type="SAM" id="MobiDB-lite"/>
    </source>
</evidence>
<dbReference type="EMBL" id="KQ085898">
    <property type="protein sequence ID" value="KLO18030.1"/>
    <property type="molecule type" value="Genomic_DNA"/>
</dbReference>
<dbReference type="GO" id="GO:0070682">
    <property type="term" value="P:proteasome regulatory particle assembly"/>
    <property type="evidence" value="ECO:0007669"/>
    <property type="project" value="InterPro"/>
</dbReference>